<evidence type="ECO:0000256" key="8">
    <source>
        <dbReference type="ARBA" id="ARBA00022842"/>
    </source>
</evidence>
<evidence type="ECO:0000256" key="10">
    <source>
        <dbReference type="ARBA" id="ARBA00040300"/>
    </source>
</evidence>
<evidence type="ECO:0000256" key="3">
    <source>
        <dbReference type="ARBA" id="ARBA00006220"/>
    </source>
</evidence>
<dbReference type="InterPro" id="IPR036649">
    <property type="entry name" value="Pyrophosphatase_sf"/>
</dbReference>
<dbReference type="GO" id="GO:0000287">
    <property type="term" value="F:magnesium ion binding"/>
    <property type="evidence" value="ECO:0007669"/>
    <property type="project" value="InterPro"/>
</dbReference>
<dbReference type="AlphaFoldDB" id="A0A077WI38"/>
<evidence type="ECO:0000256" key="6">
    <source>
        <dbReference type="ARBA" id="ARBA00022723"/>
    </source>
</evidence>
<evidence type="ECO:0000256" key="9">
    <source>
        <dbReference type="ARBA" id="ARBA00032535"/>
    </source>
</evidence>
<reference evidence="12" key="1">
    <citation type="journal article" date="2014" name="Genome Announc.">
        <title>De novo whole-genome sequence and genome annotation of Lichtheimia ramosa.</title>
        <authorList>
            <person name="Linde J."/>
            <person name="Schwartze V."/>
            <person name="Binder U."/>
            <person name="Lass-Florl C."/>
            <person name="Voigt K."/>
            <person name="Horn F."/>
        </authorList>
    </citation>
    <scope>NUCLEOTIDE SEQUENCE</scope>
    <source>
        <strain evidence="12">JMRC FSU:6197</strain>
    </source>
</reference>
<evidence type="ECO:0000313" key="12">
    <source>
        <dbReference type="EMBL" id="CDS06287.1"/>
    </source>
</evidence>
<dbReference type="GO" id="GO:0004427">
    <property type="term" value="F:inorganic diphosphate phosphatase activity"/>
    <property type="evidence" value="ECO:0007669"/>
    <property type="project" value="UniProtKB-EC"/>
</dbReference>
<evidence type="ECO:0000256" key="11">
    <source>
        <dbReference type="ARBA" id="ARBA00047820"/>
    </source>
</evidence>
<dbReference type="Pfam" id="PF00719">
    <property type="entry name" value="Pyrophosphatase"/>
    <property type="match status" value="1"/>
</dbReference>
<accession>A0A077WI38</accession>
<comment type="similarity">
    <text evidence="3">Belongs to the PPase family.</text>
</comment>
<dbReference type="FunFam" id="3.90.80.10:FF:000004">
    <property type="entry name" value="Inorganic pyrophosphatase"/>
    <property type="match status" value="1"/>
</dbReference>
<gene>
    <name evidence="12" type="ORF">LRAMOSA08815</name>
</gene>
<dbReference type="SUPFAM" id="SSF50324">
    <property type="entry name" value="Inorganic pyrophosphatase"/>
    <property type="match status" value="1"/>
</dbReference>
<comment type="cofactor">
    <cofactor evidence="1">
        <name>Mg(2+)</name>
        <dbReference type="ChEBI" id="CHEBI:18420"/>
    </cofactor>
</comment>
<dbReference type="EMBL" id="LK023319">
    <property type="protein sequence ID" value="CDS06287.1"/>
    <property type="molecule type" value="Genomic_DNA"/>
</dbReference>
<dbReference type="Gene3D" id="3.90.80.10">
    <property type="entry name" value="Inorganic pyrophosphatase"/>
    <property type="match status" value="1"/>
</dbReference>
<keyword evidence="7" id="KW-0378">Hydrolase</keyword>
<proteinExistence type="inferred from homology"/>
<dbReference type="CDD" id="cd00412">
    <property type="entry name" value="pyrophosphatase"/>
    <property type="match status" value="1"/>
</dbReference>
<dbReference type="PANTHER" id="PTHR10286">
    <property type="entry name" value="INORGANIC PYROPHOSPHATASE"/>
    <property type="match status" value="1"/>
</dbReference>
<name>A0A077WI38_9FUNG</name>
<comment type="catalytic activity">
    <reaction evidence="11">
        <text>diphosphate + H2O = 2 phosphate + H(+)</text>
        <dbReference type="Rhea" id="RHEA:24576"/>
        <dbReference type="ChEBI" id="CHEBI:15377"/>
        <dbReference type="ChEBI" id="CHEBI:15378"/>
        <dbReference type="ChEBI" id="CHEBI:33019"/>
        <dbReference type="ChEBI" id="CHEBI:43474"/>
        <dbReference type="EC" id="3.6.1.1"/>
    </reaction>
</comment>
<evidence type="ECO:0000256" key="5">
    <source>
        <dbReference type="ARBA" id="ARBA00022490"/>
    </source>
</evidence>
<protein>
    <recommendedName>
        <fullName evidence="10">Inorganic pyrophosphatase</fullName>
        <ecNumber evidence="4">3.6.1.1</ecNumber>
    </recommendedName>
    <alternativeName>
        <fullName evidence="9">Pyrophosphate phospho-hydrolase</fullName>
    </alternativeName>
</protein>
<evidence type="ECO:0000256" key="2">
    <source>
        <dbReference type="ARBA" id="ARBA00004496"/>
    </source>
</evidence>
<keyword evidence="6" id="KW-0479">Metal-binding</keyword>
<dbReference type="InterPro" id="IPR008162">
    <property type="entry name" value="Pyrophosphatase"/>
</dbReference>
<dbReference type="GO" id="GO:0006796">
    <property type="term" value="P:phosphate-containing compound metabolic process"/>
    <property type="evidence" value="ECO:0007669"/>
    <property type="project" value="InterPro"/>
</dbReference>
<organism evidence="12">
    <name type="scientific">Lichtheimia ramosa</name>
    <dbReference type="NCBI Taxonomy" id="688394"/>
    <lineage>
        <taxon>Eukaryota</taxon>
        <taxon>Fungi</taxon>
        <taxon>Fungi incertae sedis</taxon>
        <taxon>Mucoromycota</taxon>
        <taxon>Mucoromycotina</taxon>
        <taxon>Mucoromycetes</taxon>
        <taxon>Mucorales</taxon>
        <taxon>Lichtheimiaceae</taxon>
        <taxon>Lichtheimia</taxon>
    </lineage>
</organism>
<keyword evidence="8" id="KW-0460">Magnesium</keyword>
<dbReference type="GO" id="GO:0005737">
    <property type="term" value="C:cytoplasm"/>
    <property type="evidence" value="ECO:0007669"/>
    <property type="project" value="UniProtKB-SubCell"/>
</dbReference>
<evidence type="ECO:0000256" key="1">
    <source>
        <dbReference type="ARBA" id="ARBA00001946"/>
    </source>
</evidence>
<comment type="subcellular location">
    <subcellularLocation>
        <location evidence="2">Cytoplasm</location>
    </subcellularLocation>
</comment>
<evidence type="ECO:0000256" key="7">
    <source>
        <dbReference type="ARBA" id="ARBA00022801"/>
    </source>
</evidence>
<dbReference type="PROSITE" id="PS00387">
    <property type="entry name" value="PPASE"/>
    <property type="match status" value="1"/>
</dbReference>
<dbReference type="OrthoDB" id="1608002at2759"/>
<evidence type="ECO:0000256" key="4">
    <source>
        <dbReference type="ARBA" id="ARBA00012146"/>
    </source>
</evidence>
<sequence length="290" mass="32573">MAKYTARQVGAPNTLDYRVFIEKDGVPVSAFHDVPLFANEENNVFNMIVEIPRWTNAKLEISKEDAYNPIKQDTKKGKLRFVRNCFPHKGYIWNYGAFPQTWEDPNQQHPETKAKGDNDPIDVIEIGEQVGYTGQIKQVKILGVMALLDEGETDWKVIAIDVNDPLAPKLNDIEDVEKQLPGLIRATNEWFRIYKIPDGKPENVFAFSGEAKNKKYATDVVLETHEAWKGLISGASDKKDISTTNISVEDSPDKVETEHAHANVPAADVQPAAPIDPSVDKWFFISAHSL</sequence>
<keyword evidence="5" id="KW-0963">Cytoplasm</keyword>
<dbReference type="EC" id="3.6.1.1" evidence="4"/>